<dbReference type="EC" id="3.6.1.66" evidence="7"/>
<dbReference type="PANTHER" id="PTHR11067:SF9">
    <property type="entry name" value="INOSINE TRIPHOSPHATE PYROPHOSPHATASE"/>
    <property type="match status" value="1"/>
</dbReference>
<dbReference type="Gene3D" id="3.90.950.10">
    <property type="match status" value="1"/>
</dbReference>
<evidence type="ECO:0000256" key="2">
    <source>
        <dbReference type="ARBA" id="ARBA00022723"/>
    </source>
</evidence>
<dbReference type="GO" id="GO:0036220">
    <property type="term" value="F:ITP diphosphatase activity"/>
    <property type="evidence" value="ECO:0007669"/>
    <property type="project" value="UniProtKB-EC"/>
</dbReference>
<evidence type="ECO:0000313" key="9">
    <source>
        <dbReference type="EMBL" id="MBF4695235.1"/>
    </source>
</evidence>
<comment type="catalytic activity">
    <reaction evidence="7">
        <text>XTP + H2O = XMP + diphosphate + H(+)</text>
        <dbReference type="Rhea" id="RHEA:28610"/>
        <dbReference type="ChEBI" id="CHEBI:15377"/>
        <dbReference type="ChEBI" id="CHEBI:15378"/>
        <dbReference type="ChEBI" id="CHEBI:33019"/>
        <dbReference type="ChEBI" id="CHEBI:57464"/>
        <dbReference type="ChEBI" id="CHEBI:61314"/>
        <dbReference type="EC" id="3.6.1.66"/>
    </reaction>
</comment>
<feature type="binding site" evidence="7">
    <location>
        <position position="178"/>
    </location>
    <ligand>
        <name>substrate</name>
    </ligand>
</feature>
<organism evidence="9 10">
    <name type="scientific">Fusibacter ferrireducens</name>
    <dbReference type="NCBI Taxonomy" id="2785058"/>
    <lineage>
        <taxon>Bacteria</taxon>
        <taxon>Bacillati</taxon>
        <taxon>Bacillota</taxon>
        <taxon>Clostridia</taxon>
        <taxon>Eubacteriales</taxon>
        <taxon>Eubacteriales Family XII. Incertae Sedis</taxon>
        <taxon>Fusibacter</taxon>
    </lineage>
</organism>
<comment type="function">
    <text evidence="7">Pyrophosphatase that catalyzes the hydrolysis of nucleoside triphosphates to their monophosphate derivatives, with a high preference for the non-canonical purine nucleotides XTP (xanthosine triphosphate), dITP (deoxyinosine triphosphate) and ITP. Seems to function as a house-cleaning enzyme that removes non-canonical purine nucleotides from the nucleotide pool, thus preventing their incorporation into DNA/RNA and avoiding chromosomal lesions.</text>
</comment>
<comment type="catalytic activity">
    <reaction evidence="7">
        <text>dITP + H2O = dIMP + diphosphate + H(+)</text>
        <dbReference type="Rhea" id="RHEA:28342"/>
        <dbReference type="ChEBI" id="CHEBI:15377"/>
        <dbReference type="ChEBI" id="CHEBI:15378"/>
        <dbReference type="ChEBI" id="CHEBI:33019"/>
        <dbReference type="ChEBI" id="CHEBI:61194"/>
        <dbReference type="ChEBI" id="CHEBI:61382"/>
        <dbReference type="EC" id="3.6.1.66"/>
    </reaction>
</comment>
<gene>
    <name evidence="9" type="ORF">ISU02_19210</name>
</gene>
<evidence type="ECO:0000313" key="10">
    <source>
        <dbReference type="Proteomes" id="UP000614200"/>
    </source>
</evidence>
<dbReference type="SUPFAM" id="SSF52972">
    <property type="entry name" value="ITPase-like"/>
    <property type="match status" value="1"/>
</dbReference>
<feature type="binding site" evidence="7">
    <location>
        <begin position="183"/>
        <end position="184"/>
    </location>
    <ligand>
        <name>substrate</name>
    </ligand>
</feature>
<dbReference type="HAMAP" id="MF_01405">
    <property type="entry name" value="Non_canon_purine_NTPase"/>
    <property type="match status" value="1"/>
</dbReference>
<keyword evidence="10" id="KW-1185">Reference proteome</keyword>
<feature type="binding site" evidence="7">
    <location>
        <position position="72"/>
    </location>
    <ligand>
        <name>Mg(2+)</name>
        <dbReference type="ChEBI" id="CHEBI:18420"/>
    </ligand>
</feature>
<evidence type="ECO:0000256" key="5">
    <source>
        <dbReference type="ARBA" id="ARBA00022842"/>
    </source>
</evidence>
<keyword evidence="2 7" id="KW-0479">Metal-binding</keyword>
<feature type="binding site" evidence="7">
    <location>
        <position position="73"/>
    </location>
    <ligand>
        <name>substrate</name>
    </ligand>
</feature>
<keyword evidence="4 7" id="KW-0378">Hydrolase</keyword>
<feature type="active site" description="Proton acceptor" evidence="7">
    <location>
        <position position="72"/>
    </location>
</feature>
<sequence length="200" mass="22154">MKQSAILASSNKHKLEEIQKILSAFDFELLTLAEVGLGDLEIIEDGETFEENSYIKAKAVMDLKHMVTIADDSGLEVDYLHGAPGVYSARYAGEHVSYEDNNKKLLKALEGVSRAQRTARFVTVITMLFENGDKIVARGEVSGIIETEIKGNGGFGYDPLFYVPEIGKTFAECTAEEKNKISHRANALIQLKALLKERQI</sequence>
<accession>A0ABR9ZZA9</accession>
<dbReference type="NCBIfam" id="TIGR00042">
    <property type="entry name" value="RdgB/HAM1 family non-canonical purine NTP pyrophosphatase"/>
    <property type="match status" value="1"/>
</dbReference>
<evidence type="ECO:0000256" key="1">
    <source>
        <dbReference type="ARBA" id="ARBA00008023"/>
    </source>
</evidence>
<dbReference type="Pfam" id="PF01725">
    <property type="entry name" value="Ham1p_like"/>
    <property type="match status" value="1"/>
</dbReference>
<dbReference type="InterPro" id="IPR020922">
    <property type="entry name" value="dITP/XTP_pyrophosphatase"/>
</dbReference>
<feature type="binding site" evidence="7">
    <location>
        <begin position="9"/>
        <end position="14"/>
    </location>
    <ligand>
        <name>substrate</name>
    </ligand>
</feature>
<comment type="subunit">
    <text evidence="7">Homodimer.</text>
</comment>
<proteinExistence type="inferred from homology"/>
<dbReference type="CDD" id="cd00515">
    <property type="entry name" value="HAM1"/>
    <property type="match status" value="1"/>
</dbReference>
<dbReference type="InterPro" id="IPR029001">
    <property type="entry name" value="ITPase-like_fam"/>
</dbReference>
<comment type="cofactor">
    <cofactor evidence="7">
        <name>Mg(2+)</name>
        <dbReference type="ChEBI" id="CHEBI:18420"/>
    </cofactor>
    <text evidence="7">Binds 1 Mg(2+) ion per subunit.</text>
</comment>
<keyword evidence="3 7" id="KW-0547">Nucleotide-binding</keyword>
<evidence type="ECO:0000256" key="6">
    <source>
        <dbReference type="ARBA" id="ARBA00023080"/>
    </source>
</evidence>
<evidence type="ECO:0000256" key="4">
    <source>
        <dbReference type="ARBA" id="ARBA00022801"/>
    </source>
</evidence>
<dbReference type="EMBL" id="JADKNH010000014">
    <property type="protein sequence ID" value="MBF4695235.1"/>
    <property type="molecule type" value="Genomic_DNA"/>
</dbReference>
<name>A0ABR9ZZA9_9FIRM</name>
<dbReference type="PANTHER" id="PTHR11067">
    <property type="entry name" value="INOSINE TRIPHOSPHATE PYROPHOSPHATASE/HAM1 PROTEIN"/>
    <property type="match status" value="1"/>
</dbReference>
<comment type="catalytic activity">
    <reaction evidence="7">
        <text>ITP + H2O = IMP + diphosphate + H(+)</text>
        <dbReference type="Rhea" id="RHEA:29399"/>
        <dbReference type="ChEBI" id="CHEBI:15377"/>
        <dbReference type="ChEBI" id="CHEBI:15378"/>
        <dbReference type="ChEBI" id="CHEBI:33019"/>
        <dbReference type="ChEBI" id="CHEBI:58053"/>
        <dbReference type="ChEBI" id="CHEBI:61402"/>
        <dbReference type="EC" id="3.6.1.66"/>
    </reaction>
</comment>
<comment type="similarity">
    <text evidence="1 7 8">Belongs to the HAM1 NTPase family.</text>
</comment>
<feature type="binding site" evidence="7">
    <location>
        <begin position="155"/>
        <end position="158"/>
    </location>
    <ligand>
        <name>substrate</name>
    </ligand>
</feature>
<comment type="caution">
    <text evidence="9">The sequence shown here is derived from an EMBL/GenBank/DDBJ whole genome shotgun (WGS) entry which is preliminary data.</text>
</comment>
<keyword evidence="5 7" id="KW-0460">Magnesium</keyword>
<dbReference type="InterPro" id="IPR002637">
    <property type="entry name" value="RdgB/HAM1"/>
</dbReference>
<reference evidence="9 10" key="1">
    <citation type="submission" date="2020-11" db="EMBL/GenBank/DDBJ databases">
        <title>Fusibacter basophilias sp. nov.</title>
        <authorList>
            <person name="Qiu D."/>
        </authorList>
    </citation>
    <scope>NUCLEOTIDE SEQUENCE [LARGE SCALE GENOMIC DNA]</scope>
    <source>
        <strain evidence="9 10">Q10-2</strain>
    </source>
</reference>
<evidence type="ECO:0000256" key="7">
    <source>
        <dbReference type="HAMAP-Rule" id="MF_01405"/>
    </source>
</evidence>
<comment type="caution">
    <text evidence="7">Lacks conserved residue(s) required for the propagation of feature annotation.</text>
</comment>
<dbReference type="RefSeq" id="WP_194703478.1">
    <property type="nucleotide sequence ID" value="NZ_JADKNH010000014.1"/>
</dbReference>
<keyword evidence="6 7" id="KW-0546">Nucleotide metabolism</keyword>
<dbReference type="NCBIfam" id="NF011397">
    <property type="entry name" value="PRK14822.1"/>
    <property type="match status" value="1"/>
</dbReference>
<protein>
    <recommendedName>
        <fullName evidence="7">dITP/XTP pyrophosphatase</fullName>
        <ecNumber evidence="7">3.6.1.66</ecNumber>
    </recommendedName>
    <alternativeName>
        <fullName evidence="7">Non-canonical purine NTP pyrophosphatase</fullName>
    </alternativeName>
    <alternativeName>
        <fullName evidence="7">Non-standard purine NTP pyrophosphatase</fullName>
    </alternativeName>
    <alternativeName>
        <fullName evidence="7">Nucleoside-triphosphate diphosphatase</fullName>
    </alternativeName>
    <alternativeName>
        <fullName evidence="7">Nucleoside-triphosphate pyrophosphatase</fullName>
        <shortName evidence="7">NTPase</shortName>
    </alternativeName>
</protein>
<evidence type="ECO:0000256" key="8">
    <source>
        <dbReference type="RuleBase" id="RU003781"/>
    </source>
</evidence>
<dbReference type="Proteomes" id="UP000614200">
    <property type="component" value="Unassembled WGS sequence"/>
</dbReference>
<evidence type="ECO:0000256" key="3">
    <source>
        <dbReference type="ARBA" id="ARBA00022741"/>
    </source>
</evidence>